<name>A0ABD2CAR6_VESMC</name>
<reference evidence="2 3" key="1">
    <citation type="journal article" date="2024" name="Ann. Entomol. Soc. Am.">
        <title>Genomic analyses of the southern and eastern yellowjacket wasps (Hymenoptera: Vespidae) reveal evolutionary signatures of social life.</title>
        <authorList>
            <person name="Catto M.A."/>
            <person name="Caine P.B."/>
            <person name="Orr S.E."/>
            <person name="Hunt B.G."/>
            <person name="Goodisman M.A.D."/>
        </authorList>
    </citation>
    <scope>NUCLEOTIDE SEQUENCE [LARGE SCALE GENOMIC DNA]</scope>
    <source>
        <strain evidence="2">232</strain>
        <tissue evidence="2">Head and thorax</tissue>
    </source>
</reference>
<comment type="caution">
    <text evidence="2">The sequence shown here is derived from an EMBL/GenBank/DDBJ whole genome shotgun (WGS) entry which is preliminary data.</text>
</comment>
<feature type="region of interest" description="Disordered" evidence="1">
    <location>
        <begin position="42"/>
        <end position="69"/>
    </location>
</feature>
<keyword evidence="3" id="KW-1185">Reference proteome</keyword>
<dbReference type="Proteomes" id="UP001607303">
    <property type="component" value="Unassembled WGS sequence"/>
</dbReference>
<proteinExistence type="predicted"/>
<evidence type="ECO:0000313" key="2">
    <source>
        <dbReference type="EMBL" id="KAL2742148.1"/>
    </source>
</evidence>
<organism evidence="2 3">
    <name type="scientific">Vespula maculifrons</name>
    <name type="common">Eastern yellow jacket</name>
    <name type="synonym">Wasp</name>
    <dbReference type="NCBI Taxonomy" id="7453"/>
    <lineage>
        <taxon>Eukaryota</taxon>
        <taxon>Metazoa</taxon>
        <taxon>Ecdysozoa</taxon>
        <taxon>Arthropoda</taxon>
        <taxon>Hexapoda</taxon>
        <taxon>Insecta</taxon>
        <taxon>Pterygota</taxon>
        <taxon>Neoptera</taxon>
        <taxon>Endopterygota</taxon>
        <taxon>Hymenoptera</taxon>
        <taxon>Apocrita</taxon>
        <taxon>Aculeata</taxon>
        <taxon>Vespoidea</taxon>
        <taxon>Vespidae</taxon>
        <taxon>Vespinae</taxon>
        <taxon>Vespula</taxon>
    </lineage>
</organism>
<dbReference type="AlphaFoldDB" id="A0ABD2CAR6"/>
<feature type="compositionally biased region" description="Acidic residues" evidence="1">
    <location>
        <begin position="43"/>
        <end position="62"/>
    </location>
</feature>
<evidence type="ECO:0000256" key="1">
    <source>
        <dbReference type="SAM" id="MobiDB-lite"/>
    </source>
</evidence>
<sequence length="113" mass="12816">MPLTKAGRMVFASYGEPNIESRCTCYENDVDYDYDYDYNVVVVDDDDDDDDDEDDNDDDSEDNTNRASGCSAFCSMTRTHRSVLSYNNVTSNASRTFDKSSEILHHKKIGDPN</sequence>
<dbReference type="EMBL" id="JAYRBN010000058">
    <property type="protein sequence ID" value="KAL2742148.1"/>
    <property type="molecule type" value="Genomic_DNA"/>
</dbReference>
<evidence type="ECO:0000313" key="3">
    <source>
        <dbReference type="Proteomes" id="UP001607303"/>
    </source>
</evidence>
<protein>
    <submittedName>
        <fullName evidence="2">Uncharacterized protein</fullName>
    </submittedName>
</protein>
<accession>A0ABD2CAR6</accession>
<gene>
    <name evidence="2" type="ORF">V1477_009777</name>
</gene>